<gene>
    <name evidence="3" type="ORF">Fcan01_11161</name>
</gene>
<dbReference type="AlphaFoldDB" id="A0A226EBS2"/>
<feature type="region of interest" description="Disordered" evidence="2">
    <location>
        <begin position="1"/>
        <end position="27"/>
    </location>
</feature>
<keyword evidence="4" id="KW-1185">Reference proteome</keyword>
<accession>A0A226EBS2</accession>
<reference evidence="3 4" key="1">
    <citation type="submission" date="2015-12" db="EMBL/GenBank/DDBJ databases">
        <title>The genome of Folsomia candida.</title>
        <authorList>
            <person name="Faddeeva A."/>
            <person name="Derks M.F."/>
            <person name="Anvar Y."/>
            <person name="Smit S."/>
            <person name="Van Straalen N."/>
            <person name="Roelofs D."/>
        </authorList>
    </citation>
    <scope>NUCLEOTIDE SEQUENCE [LARGE SCALE GENOMIC DNA]</scope>
    <source>
        <strain evidence="3 4">VU population</strain>
        <tissue evidence="3">Whole body</tissue>
    </source>
</reference>
<feature type="coiled-coil region" evidence="1">
    <location>
        <begin position="122"/>
        <end position="149"/>
    </location>
</feature>
<dbReference type="Proteomes" id="UP000198287">
    <property type="component" value="Unassembled WGS sequence"/>
</dbReference>
<proteinExistence type="predicted"/>
<sequence length="389" mass="43356">MNDLERETPFNSLQTPHVPPNPRGKDVARKLIFRSTPSTPEGEIMEGILEDILELDEVGPPAPAGAVLVGGSFGDLSPVGDTAKQAVVVHQIQKKIGDEEIEFLLEDPNAFSSISKLQEYKIEFVNERITELNKKVLCLEEENTQLKIAIAKEADSSLAKTEAIKNSDAVLGAEKDFISSLRNKTNSQEIKIRTMEKTLEENEVSIRFLEGNVICLRDEIKQAQHTKEEQRVVLQHQINLLNNEINRLTNSISDERTCTLNFVLQKMGYAAADILALLAHIRELNNKVQALSGEKQRKMWDEYAIRNPLNNVMSVVTGNEVNHFEVDIPSGIVMDSNDKETYHYSNAMVTATRSRPPPGGSPPRPPPGDLSLRGEATPPQMITMHNPHD</sequence>
<evidence type="ECO:0000313" key="4">
    <source>
        <dbReference type="Proteomes" id="UP000198287"/>
    </source>
</evidence>
<comment type="caution">
    <text evidence="3">The sequence shown here is derived from an EMBL/GenBank/DDBJ whole genome shotgun (WGS) entry which is preliminary data.</text>
</comment>
<organism evidence="3 4">
    <name type="scientific">Folsomia candida</name>
    <name type="common">Springtail</name>
    <dbReference type="NCBI Taxonomy" id="158441"/>
    <lineage>
        <taxon>Eukaryota</taxon>
        <taxon>Metazoa</taxon>
        <taxon>Ecdysozoa</taxon>
        <taxon>Arthropoda</taxon>
        <taxon>Hexapoda</taxon>
        <taxon>Collembola</taxon>
        <taxon>Entomobryomorpha</taxon>
        <taxon>Isotomoidea</taxon>
        <taxon>Isotomidae</taxon>
        <taxon>Proisotominae</taxon>
        <taxon>Folsomia</taxon>
    </lineage>
</organism>
<dbReference type="EMBL" id="LNIX01000005">
    <property type="protein sequence ID" value="OXA54869.1"/>
    <property type="molecule type" value="Genomic_DNA"/>
</dbReference>
<evidence type="ECO:0000256" key="1">
    <source>
        <dbReference type="SAM" id="Coils"/>
    </source>
</evidence>
<evidence type="ECO:0000313" key="3">
    <source>
        <dbReference type="EMBL" id="OXA54869.1"/>
    </source>
</evidence>
<evidence type="ECO:0000256" key="2">
    <source>
        <dbReference type="SAM" id="MobiDB-lite"/>
    </source>
</evidence>
<name>A0A226EBS2_FOLCA</name>
<protein>
    <submittedName>
        <fullName evidence="3">Fas-binding factor 1</fullName>
    </submittedName>
</protein>
<feature type="compositionally biased region" description="Pro residues" evidence="2">
    <location>
        <begin position="355"/>
        <end position="368"/>
    </location>
</feature>
<feature type="coiled-coil region" evidence="1">
    <location>
        <begin position="206"/>
        <end position="294"/>
    </location>
</feature>
<feature type="region of interest" description="Disordered" evidence="2">
    <location>
        <begin position="350"/>
        <end position="389"/>
    </location>
</feature>
<keyword evidence="1" id="KW-0175">Coiled coil</keyword>